<protein>
    <submittedName>
        <fullName evidence="3">BQ2448_1588 protein</fullName>
    </submittedName>
</protein>
<feature type="region of interest" description="Disordered" evidence="1">
    <location>
        <begin position="302"/>
        <end position="332"/>
    </location>
</feature>
<organism evidence="3 4">
    <name type="scientific">Microbotryum intermedium</name>
    <dbReference type="NCBI Taxonomy" id="269621"/>
    <lineage>
        <taxon>Eukaryota</taxon>
        <taxon>Fungi</taxon>
        <taxon>Dikarya</taxon>
        <taxon>Basidiomycota</taxon>
        <taxon>Pucciniomycotina</taxon>
        <taxon>Microbotryomycetes</taxon>
        <taxon>Microbotryales</taxon>
        <taxon>Microbotryaceae</taxon>
        <taxon>Microbotryum</taxon>
    </lineage>
</organism>
<feature type="transmembrane region" description="Helical" evidence="2">
    <location>
        <begin position="78"/>
        <end position="103"/>
    </location>
</feature>
<reference evidence="4" key="1">
    <citation type="submission" date="2016-09" db="EMBL/GenBank/DDBJ databases">
        <authorList>
            <person name="Jeantristanb JTB J.-T."/>
            <person name="Ricardo R."/>
        </authorList>
    </citation>
    <scope>NUCLEOTIDE SEQUENCE [LARGE SCALE GENOMIC DNA]</scope>
</reference>
<evidence type="ECO:0000313" key="3">
    <source>
        <dbReference type="EMBL" id="SCV70194.1"/>
    </source>
</evidence>
<keyword evidence="4" id="KW-1185">Reference proteome</keyword>
<feature type="transmembrane region" description="Helical" evidence="2">
    <location>
        <begin position="115"/>
        <end position="148"/>
    </location>
</feature>
<dbReference type="Proteomes" id="UP000198372">
    <property type="component" value="Unassembled WGS sequence"/>
</dbReference>
<feature type="compositionally biased region" description="Low complexity" evidence="1">
    <location>
        <begin position="15"/>
        <end position="34"/>
    </location>
</feature>
<evidence type="ECO:0000256" key="1">
    <source>
        <dbReference type="SAM" id="MobiDB-lite"/>
    </source>
</evidence>
<gene>
    <name evidence="3" type="ORF">BQ2448_1588</name>
</gene>
<feature type="transmembrane region" description="Helical" evidence="2">
    <location>
        <begin position="177"/>
        <end position="196"/>
    </location>
</feature>
<proteinExistence type="predicted"/>
<feature type="region of interest" description="Disordered" evidence="1">
    <location>
        <begin position="1"/>
        <end position="44"/>
    </location>
</feature>
<sequence>MSTSPSSPVPPPADYPTSNTNNANTSSTSPESTPADPPAAAPSEPLTDAQLEAQLKASTLKFYKQTYLLFLTYYTPRLTLISLFSFVLKLYLLPWLFVGLRWLGKWILWGFEKLLFGLAWIASWGVVYAIGIGIFGGVLVGFGMWLWLEWPRVQGAYPKGSKWGLCASTSLGAGWMALRWFKTSIVLATFGVAFWIRSRLGSKKKIGRTGSKKGRSDKTCQDDLDAVDEATLLRLLKLREASEARRRTVQATSTSEGTTKMGEQGEHVEEKKDDDEQKNDDLMDREAERWARKAREEMLREELTRRARGAGGVASSPTRSEDVDAASGVDVE</sequence>
<evidence type="ECO:0000313" key="4">
    <source>
        <dbReference type="Proteomes" id="UP000198372"/>
    </source>
</evidence>
<name>A0A238FE85_9BASI</name>
<feature type="region of interest" description="Disordered" evidence="1">
    <location>
        <begin position="246"/>
        <end position="289"/>
    </location>
</feature>
<keyword evidence="2" id="KW-1133">Transmembrane helix</keyword>
<feature type="compositionally biased region" description="Basic and acidic residues" evidence="1">
    <location>
        <begin position="263"/>
        <end position="289"/>
    </location>
</feature>
<dbReference type="OrthoDB" id="2537822at2759"/>
<dbReference type="AlphaFoldDB" id="A0A238FE85"/>
<accession>A0A238FE85</accession>
<feature type="compositionally biased region" description="Polar residues" evidence="1">
    <location>
        <begin position="249"/>
        <end position="258"/>
    </location>
</feature>
<keyword evidence="2" id="KW-0812">Transmembrane</keyword>
<evidence type="ECO:0000256" key="2">
    <source>
        <dbReference type="SAM" id="Phobius"/>
    </source>
</evidence>
<dbReference type="EMBL" id="FMSP01000005">
    <property type="protein sequence ID" value="SCV70194.1"/>
    <property type="molecule type" value="Genomic_DNA"/>
</dbReference>
<keyword evidence="2" id="KW-0472">Membrane</keyword>